<proteinExistence type="predicted"/>
<evidence type="ECO:0000313" key="3">
    <source>
        <dbReference type="Proteomes" id="UP000635477"/>
    </source>
</evidence>
<protein>
    <submittedName>
        <fullName evidence="2">Uncharacterized protein</fullName>
    </submittedName>
</protein>
<keyword evidence="1" id="KW-0732">Signal</keyword>
<evidence type="ECO:0000313" key="2">
    <source>
        <dbReference type="EMBL" id="KAF4967952.1"/>
    </source>
</evidence>
<accession>A0A8H4XAH4</accession>
<organism evidence="2 3">
    <name type="scientific">Fusarium zealandicum</name>
    <dbReference type="NCBI Taxonomy" id="1053134"/>
    <lineage>
        <taxon>Eukaryota</taxon>
        <taxon>Fungi</taxon>
        <taxon>Dikarya</taxon>
        <taxon>Ascomycota</taxon>
        <taxon>Pezizomycotina</taxon>
        <taxon>Sordariomycetes</taxon>
        <taxon>Hypocreomycetidae</taxon>
        <taxon>Hypocreales</taxon>
        <taxon>Nectriaceae</taxon>
        <taxon>Fusarium</taxon>
        <taxon>Fusarium staphyleae species complex</taxon>
    </lineage>
</organism>
<reference evidence="2" key="1">
    <citation type="journal article" date="2020" name="BMC Genomics">
        <title>Correction to: Identification and distribution of gene clusters required for synthesis of sphingolipid metabolism inhibitors in diverse species of the filamentous fungus Fusarium.</title>
        <authorList>
            <person name="Kim H.S."/>
            <person name="Lohmar J.M."/>
            <person name="Busman M."/>
            <person name="Brown D.W."/>
            <person name="Naumann T.A."/>
            <person name="Divon H.H."/>
            <person name="Lysoe E."/>
            <person name="Uhlig S."/>
            <person name="Proctor R.H."/>
        </authorList>
    </citation>
    <scope>NUCLEOTIDE SEQUENCE</scope>
    <source>
        <strain evidence="2">NRRL 22465</strain>
    </source>
</reference>
<keyword evidence="3" id="KW-1185">Reference proteome</keyword>
<evidence type="ECO:0000256" key="1">
    <source>
        <dbReference type="SAM" id="SignalP"/>
    </source>
</evidence>
<feature type="signal peptide" evidence="1">
    <location>
        <begin position="1"/>
        <end position="18"/>
    </location>
</feature>
<gene>
    <name evidence="2" type="ORF">FZEAL_10457</name>
</gene>
<dbReference type="OrthoDB" id="5050740at2759"/>
<feature type="chain" id="PRO_5034385066" evidence="1">
    <location>
        <begin position="19"/>
        <end position="201"/>
    </location>
</feature>
<sequence>MKFTTGLSVLALAIGAIAEHAWTNPDGGNTHVDIGDKKVAYGYTLPWYAFDKIKEECPSSGCNSENKIEYNTGVIQEGEMKSATITVSVEGSFNDAGEKGNRDDMVDIVKAVAGASDYEFGAGVIYHTGNGCVSSGFTPCAPGNEEHSDHLLEDMSVSVKVDLDDVGAGVCSDLATAAAGLIGAISNLASGIFVLAGLACA</sequence>
<name>A0A8H4XAH4_9HYPO</name>
<dbReference type="AlphaFoldDB" id="A0A8H4XAH4"/>
<dbReference type="EMBL" id="JABEYC010001192">
    <property type="protein sequence ID" value="KAF4967952.1"/>
    <property type="molecule type" value="Genomic_DNA"/>
</dbReference>
<reference evidence="2" key="2">
    <citation type="submission" date="2020-05" db="EMBL/GenBank/DDBJ databases">
        <authorList>
            <person name="Kim H.-S."/>
            <person name="Proctor R.H."/>
            <person name="Brown D.W."/>
        </authorList>
    </citation>
    <scope>NUCLEOTIDE SEQUENCE</scope>
    <source>
        <strain evidence="2">NRRL 22465</strain>
    </source>
</reference>
<comment type="caution">
    <text evidence="2">The sequence shown here is derived from an EMBL/GenBank/DDBJ whole genome shotgun (WGS) entry which is preliminary data.</text>
</comment>
<dbReference type="Proteomes" id="UP000635477">
    <property type="component" value="Unassembled WGS sequence"/>
</dbReference>